<dbReference type="Pfam" id="PF06568">
    <property type="entry name" value="YjiS-like"/>
    <property type="match status" value="1"/>
</dbReference>
<feature type="domain" description="YjiS-like" evidence="2">
    <location>
        <begin position="36"/>
        <end position="65"/>
    </location>
</feature>
<evidence type="ECO:0000256" key="1">
    <source>
        <dbReference type="SAM" id="Phobius"/>
    </source>
</evidence>
<sequence length="116" mass="13212">MTTFETFTPHARPSRGRTIVLIVAQVATALVTRVRIWKNRRSVARLLDWDARMLSDIGLTHGDVYSALSTRADEDASVQLSMRSLERRYATQAQAKDRLVHARELRGSSARYQRKA</sequence>
<evidence type="ECO:0000259" key="2">
    <source>
        <dbReference type="Pfam" id="PF06568"/>
    </source>
</evidence>
<proteinExistence type="predicted"/>
<dbReference type="RefSeq" id="WP_354552686.1">
    <property type="nucleotide sequence ID" value="NZ_JBEPSM010000002.1"/>
</dbReference>
<accession>A0ABV2R3Y9</accession>
<keyword evidence="1" id="KW-0812">Transmembrane</keyword>
<dbReference type="Proteomes" id="UP001549321">
    <property type="component" value="Unassembled WGS sequence"/>
</dbReference>
<name>A0ABV2R3Y9_9HYPH</name>
<keyword evidence="1" id="KW-0472">Membrane</keyword>
<protein>
    <submittedName>
        <fullName evidence="3">Uncharacterized protein YjiS (DUF1127 family)</fullName>
    </submittedName>
</protein>
<dbReference type="EMBL" id="JBEPSM010000002">
    <property type="protein sequence ID" value="MET4635381.1"/>
    <property type="molecule type" value="Genomic_DNA"/>
</dbReference>
<keyword evidence="1" id="KW-1133">Transmembrane helix</keyword>
<keyword evidence="4" id="KW-1185">Reference proteome</keyword>
<evidence type="ECO:0000313" key="4">
    <source>
        <dbReference type="Proteomes" id="UP001549321"/>
    </source>
</evidence>
<dbReference type="InterPro" id="IPR009506">
    <property type="entry name" value="YjiS-like"/>
</dbReference>
<comment type="caution">
    <text evidence="3">The sequence shown here is derived from an EMBL/GenBank/DDBJ whole genome shotgun (WGS) entry which is preliminary data.</text>
</comment>
<reference evidence="3 4" key="1">
    <citation type="submission" date="2024-06" db="EMBL/GenBank/DDBJ databases">
        <title>Sorghum-associated microbial communities from plants grown in Nebraska, USA.</title>
        <authorList>
            <person name="Schachtman D."/>
        </authorList>
    </citation>
    <scope>NUCLEOTIDE SEQUENCE [LARGE SCALE GENOMIC DNA]</scope>
    <source>
        <strain evidence="3 4">3207</strain>
    </source>
</reference>
<feature type="transmembrane region" description="Helical" evidence="1">
    <location>
        <begin position="18"/>
        <end position="36"/>
    </location>
</feature>
<gene>
    <name evidence="3" type="ORF">ABIE08_003327</name>
</gene>
<organism evidence="3 4">
    <name type="scientific">Kaistia defluvii</name>
    <dbReference type="NCBI Taxonomy" id="410841"/>
    <lineage>
        <taxon>Bacteria</taxon>
        <taxon>Pseudomonadati</taxon>
        <taxon>Pseudomonadota</taxon>
        <taxon>Alphaproteobacteria</taxon>
        <taxon>Hyphomicrobiales</taxon>
        <taxon>Kaistiaceae</taxon>
        <taxon>Kaistia</taxon>
    </lineage>
</organism>
<evidence type="ECO:0000313" key="3">
    <source>
        <dbReference type="EMBL" id="MET4635381.1"/>
    </source>
</evidence>